<feature type="domain" description="HIT" evidence="2">
    <location>
        <begin position="36"/>
        <end position="105"/>
    </location>
</feature>
<dbReference type="InterPro" id="IPR026026">
    <property type="entry name" value="HIT_Hint"/>
</dbReference>
<dbReference type="Proteomes" id="UP000528286">
    <property type="component" value="Unassembled WGS sequence"/>
</dbReference>
<evidence type="ECO:0000259" key="2">
    <source>
        <dbReference type="PROSITE" id="PS51084"/>
    </source>
</evidence>
<sequence length="136" mass="15271">MQAFQVDERLDRDSQLLLDLALCQVRLMNDARWPWLILVPRRPAVCELFDLSAEDQQLAAAEANRVAALLKGLTGADKINVAAIGNIVRQLHIHVVARSEGDPNWPRPVWGFGTAEPYGAPERDAFITRIRKAFSR</sequence>
<reference evidence="3 4" key="1">
    <citation type="submission" date="2020-08" db="EMBL/GenBank/DDBJ databases">
        <title>Genomic Encyclopedia of Type Strains, Phase IV (KMG-IV): sequencing the most valuable type-strain genomes for metagenomic binning, comparative biology and taxonomic classification.</title>
        <authorList>
            <person name="Goeker M."/>
        </authorList>
    </citation>
    <scope>NUCLEOTIDE SEQUENCE [LARGE SCALE GENOMIC DNA]</scope>
    <source>
        <strain evidence="3 4">DSM 29853</strain>
    </source>
</reference>
<dbReference type="SUPFAM" id="SSF54197">
    <property type="entry name" value="HIT-like"/>
    <property type="match status" value="1"/>
</dbReference>
<proteinExistence type="predicted"/>
<dbReference type="AlphaFoldDB" id="A0A7W6NLV9"/>
<accession>A0A7W6NLV9</accession>
<gene>
    <name evidence="3" type="ORF">GGR23_003053</name>
</gene>
<dbReference type="Pfam" id="PF01230">
    <property type="entry name" value="HIT"/>
    <property type="match status" value="1"/>
</dbReference>
<dbReference type="PIRSF" id="PIRSF000714">
    <property type="entry name" value="HIT"/>
    <property type="match status" value="1"/>
</dbReference>
<protein>
    <submittedName>
        <fullName evidence="3">Diadenosine tetraphosphate (Ap4A) HIT family hydrolase</fullName>
    </submittedName>
</protein>
<dbReference type="InterPro" id="IPR011146">
    <property type="entry name" value="HIT-like"/>
</dbReference>
<dbReference type="EMBL" id="JACIEZ010000006">
    <property type="protein sequence ID" value="MBB4065845.1"/>
    <property type="molecule type" value="Genomic_DNA"/>
</dbReference>
<name>A0A7W6NLV9_9HYPH</name>
<organism evidence="3 4">
    <name type="scientific">Gellertiella hungarica</name>
    <dbReference type="NCBI Taxonomy" id="1572859"/>
    <lineage>
        <taxon>Bacteria</taxon>
        <taxon>Pseudomonadati</taxon>
        <taxon>Pseudomonadota</taxon>
        <taxon>Alphaproteobacteria</taxon>
        <taxon>Hyphomicrobiales</taxon>
        <taxon>Rhizobiaceae</taxon>
        <taxon>Gellertiella</taxon>
    </lineage>
</organism>
<dbReference type="InterPro" id="IPR036265">
    <property type="entry name" value="HIT-like_sf"/>
</dbReference>
<evidence type="ECO:0000313" key="3">
    <source>
        <dbReference type="EMBL" id="MBB4065845.1"/>
    </source>
</evidence>
<comment type="caution">
    <text evidence="3">The sequence shown here is derived from an EMBL/GenBank/DDBJ whole genome shotgun (WGS) entry which is preliminary data.</text>
</comment>
<keyword evidence="4" id="KW-1185">Reference proteome</keyword>
<comment type="caution">
    <text evidence="1">Lacks conserved residue(s) required for the propagation of feature annotation.</text>
</comment>
<dbReference type="PROSITE" id="PS51084">
    <property type="entry name" value="HIT_2"/>
    <property type="match status" value="1"/>
</dbReference>
<dbReference type="RefSeq" id="WP_183367136.1">
    <property type="nucleotide sequence ID" value="NZ_JACIEZ010000006.1"/>
</dbReference>
<evidence type="ECO:0000256" key="1">
    <source>
        <dbReference type="PROSITE-ProRule" id="PRU00464"/>
    </source>
</evidence>
<dbReference type="Gene3D" id="3.30.428.10">
    <property type="entry name" value="HIT-like"/>
    <property type="match status" value="1"/>
</dbReference>
<evidence type="ECO:0000313" key="4">
    <source>
        <dbReference type="Proteomes" id="UP000528286"/>
    </source>
</evidence>
<keyword evidence="3" id="KW-0378">Hydrolase</keyword>
<dbReference type="GO" id="GO:0016787">
    <property type="term" value="F:hydrolase activity"/>
    <property type="evidence" value="ECO:0007669"/>
    <property type="project" value="UniProtKB-KW"/>
</dbReference>